<reference evidence="3" key="1">
    <citation type="journal article" date="2019" name="Int. J. Syst. Evol. Microbiol.">
        <title>The Global Catalogue of Microorganisms (GCM) 10K type strain sequencing project: providing services to taxonomists for standard genome sequencing and annotation.</title>
        <authorList>
            <consortium name="The Broad Institute Genomics Platform"/>
            <consortium name="The Broad Institute Genome Sequencing Center for Infectious Disease"/>
            <person name="Wu L."/>
            <person name="Ma J."/>
        </authorList>
    </citation>
    <scope>NUCLEOTIDE SEQUENCE [LARGE SCALE GENOMIC DNA]</scope>
    <source>
        <strain evidence="3">KACC 11904</strain>
    </source>
</reference>
<feature type="domain" description="Glycosyltransferase 2-like" evidence="1">
    <location>
        <begin position="10"/>
        <end position="126"/>
    </location>
</feature>
<dbReference type="PANTHER" id="PTHR15046:SF3">
    <property type="entry name" value="BETA-1,4 N-ACETYLGALACTOSAMINYLTRANSFERASE 2-LIKE"/>
    <property type="match status" value="1"/>
</dbReference>
<dbReference type="SUPFAM" id="SSF53448">
    <property type="entry name" value="Nucleotide-diphospho-sugar transferases"/>
    <property type="match status" value="1"/>
</dbReference>
<dbReference type="PANTHER" id="PTHR15046">
    <property type="entry name" value="GLYCO_TRANS_2-LIKE DOMAIN-CONTAINING PROTEIN"/>
    <property type="match status" value="1"/>
</dbReference>
<sequence length="260" mass="30851">MENIVEKKVTVIIKTFERPNCLDMLITSIRKYYQKIQIIVADDSMHPNPRSDIEYHVLPFDSGVSFGRNYLIKQVKTPYFLLLDDDFCFIKETKIEKLLETLENSDIDIIGGRCVEKKGLRNSQAVFKKKNKQLICESSPYGRQNGVKLFDMVANFFLARTDRLLHFRWDERLKTGGQHLDFFLSHKGKLKVALHPKIFIYHTNDRTNKLYKRYRTRGRKVFEPMFMKKHGISEIKREQFFQPISAVKKYLSKETMETYF</sequence>
<keyword evidence="3" id="KW-1185">Reference proteome</keyword>
<protein>
    <submittedName>
        <fullName evidence="2">Glycosyltransferase family 2 protein</fullName>
    </submittedName>
</protein>
<dbReference type="RefSeq" id="WP_270884757.1">
    <property type="nucleotide sequence ID" value="NZ_JAQFVF010000079.1"/>
</dbReference>
<dbReference type="InterPro" id="IPR029044">
    <property type="entry name" value="Nucleotide-diphossugar_trans"/>
</dbReference>
<evidence type="ECO:0000259" key="1">
    <source>
        <dbReference type="Pfam" id="PF00535"/>
    </source>
</evidence>
<dbReference type="CDD" id="cd00761">
    <property type="entry name" value="Glyco_tranf_GTA_type"/>
    <property type="match status" value="1"/>
</dbReference>
<gene>
    <name evidence="2" type="ORF">ACFPOG_02265</name>
</gene>
<dbReference type="Pfam" id="PF00535">
    <property type="entry name" value="Glycos_transf_2"/>
    <property type="match status" value="1"/>
</dbReference>
<dbReference type="Proteomes" id="UP001596044">
    <property type="component" value="Unassembled WGS sequence"/>
</dbReference>
<dbReference type="Gene3D" id="3.90.550.10">
    <property type="entry name" value="Spore Coat Polysaccharide Biosynthesis Protein SpsA, Chain A"/>
    <property type="match status" value="1"/>
</dbReference>
<accession>A0ABW0K1J1</accession>
<name>A0ABW0K1J1_9BACL</name>
<organism evidence="2 3">
    <name type="scientific">Paenibacillus aestuarii</name>
    <dbReference type="NCBI Taxonomy" id="516965"/>
    <lineage>
        <taxon>Bacteria</taxon>
        <taxon>Bacillati</taxon>
        <taxon>Bacillota</taxon>
        <taxon>Bacilli</taxon>
        <taxon>Bacillales</taxon>
        <taxon>Paenibacillaceae</taxon>
        <taxon>Paenibacillus</taxon>
    </lineage>
</organism>
<dbReference type="InterPro" id="IPR001173">
    <property type="entry name" value="Glyco_trans_2-like"/>
</dbReference>
<comment type="caution">
    <text evidence="2">The sequence shown here is derived from an EMBL/GenBank/DDBJ whole genome shotgun (WGS) entry which is preliminary data.</text>
</comment>
<proteinExistence type="predicted"/>
<evidence type="ECO:0000313" key="2">
    <source>
        <dbReference type="EMBL" id="MFC5447065.1"/>
    </source>
</evidence>
<dbReference type="EMBL" id="JBHSMJ010000005">
    <property type="protein sequence ID" value="MFC5447065.1"/>
    <property type="molecule type" value="Genomic_DNA"/>
</dbReference>
<evidence type="ECO:0000313" key="3">
    <source>
        <dbReference type="Proteomes" id="UP001596044"/>
    </source>
</evidence>